<evidence type="ECO:0000256" key="4">
    <source>
        <dbReference type="ARBA" id="ARBA00054930"/>
    </source>
</evidence>
<dbReference type="CDD" id="cd00009">
    <property type="entry name" value="AAA"/>
    <property type="match status" value="1"/>
</dbReference>
<feature type="compositionally biased region" description="Low complexity" evidence="5">
    <location>
        <begin position="1"/>
        <end position="15"/>
    </location>
</feature>
<evidence type="ECO:0000259" key="6">
    <source>
        <dbReference type="SMART" id="SM00382"/>
    </source>
</evidence>
<reference evidence="8 9" key="1">
    <citation type="submission" date="2018-01" db="EMBL/GenBank/DDBJ databases">
        <title>Whole genome analyses suggest that Burkholderia sensu lato contains two further novel genera in the rhizoxinica-symbiotica group Mycetohabitans gen. nov., and Trinickia gen. nov.: implications for the evolution of diazotrophy and nodulation in the Burkholderiaceae.</title>
        <authorList>
            <person name="Estrada-de los Santos P."/>
            <person name="Palmer M."/>
            <person name="Chavez-Ramirez B."/>
            <person name="Beukes C."/>
            <person name="Steenkamp E.T."/>
            <person name="Hirsch A.M."/>
            <person name="Manyaka P."/>
            <person name="Maluk M."/>
            <person name="Lafos M."/>
            <person name="Crook M."/>
            <person name="Gross E."/>
            <person name="Simon M.F."/>
            <person name="Bueno dos Reis Junior F."/>
            <person name="Poole P.S."/>
            <person name="Venter S.N."/>
            <person name="James E.K."/>
        </authorList>
    </citation>
    <scope>NUCLEOTIDE SEQUENCE [LARGE SCALE GENOMIC DNA]</scope>
    <source>
        <strain evidence="8 9">WSM 3937</strain>
    </source>
</reference>
<evidence type="ECO:0000313" key="8">
    <source>
        <dbReference type="EMBL" id="PMS30545.1"/>
    </source>
</evidence>
<evidence type="ECO:0000256" key="2">
    <source>
        <dbReference type="ARBA" id="ARBA00022741"/>
    </source>
</evidence>
<organism evidence="7 10">
    <name type="scientific">Paraburkholderia rhynchosiae</name>
    <dbReference type="NCBI Taxonomy" id="487049"/>
    <lineage>
        <taxon>Bacteria</taxon>
        <taxon>Pseudomonadati</taxon>
        <taxon>Pseudomonadota</taxon>
        <taxon>Betaproteobacteria</taxon>
        <taxon>Burkholderiales</taxon>
        <taxon>Burkholderiaceae</taxon>
        <taxon>Paraburkholderia</taxon>
    </lineage>
</organism>
<keyword evidence="2" id="KW-0547">Nucleotide-binding</keyword>
<accession>A0A2N7WMK2</accession>
<dbReference type="EMBL" id="CADIJZ010000009">
    <property type="protein sequence ID" value="CAB3683305.1"/>
    <property type="molecule type" value="Genomic_DNA"/>
</dbReference>
<dbReference type="Gene3D" id="3.40.50.300">
    <property type="entry name" value="P-loop containing nucleotide triphosphate hydrolases"/>
    <property type="match status" value="1"/>
</dbReference>
<dbReference type="Pfam" id="PF17866">
    <property type="entry name" value="AAA_lid_6"/>
    <property type="match status" value="1"/>
</dbReference>
<dbReference type="InterPro" id="IPR041627">
    <property type="entry name" value="AAA_lid_6"/>
</dbReference>
<dbReference type="NCBIfam" id="TIGR02880">
    <property type="entry name" value="cbbX_cfxQ"/>
    <property type="match status" value="1"/>
</dbReference>
<dbReference type="Gene3D" id="1.10.8.60">
    <property type="match status" value="1"/>
</dbReference>
<dbReference type="GO" id="GO:0016887">
    <property type="term" value="F:ATP hydrolysis activity"/>
    <property type="evidence" value="ECO:0007669"/>
    <property type="project" value="InterPro"/>
</dbReference>
<dbReference type="Proteomes" id="UP000494205">
    <property type="component" value="Unassembled WGS sequence"/>
</dbReference>
<gene>
    <name evidence="8" type="primary">cbbX</name>
    <name evidence="8" type="ORF">C0Z16_13320</name>
    <name evidence="7" type="ORF">LMG27174_02770</name>
</gene>
<dbReference type="InterPro" id="IPR027417">
    <property type="entry name" value="P-loop_NTPase"/>
</dbReference>
<dbReference type="InterPro" id="IPR050773">
    <property type="entry name" value="CbxX/CfxQ_RuBisCO_ESX"/>
</dbReference>
<dbReference type="InterPro" id="IPR000641">
    <property type="entry name" value="CbxX/CfxQ"/>
</dbReference>
<name>A0A2N7WMK2_9BURK</name>
<dbReference type="OrthoDB" id="9806903at2"/>
<dbReference type="SMART" id="SM00382">
    <property type="entry name" value="AAA"/>
    <property type="match status" value="1"/>
</dbReference>
<evidence type="ECO:0000256" key="5">
    <source>
        <dbReference type="SAM" id="MobiDB-lite"/>
    </source>
</evidence>
<dbReference type="GO" id="GO:0005524">
    <property type="term" value="F:ATP binding"/>
    <property type="evidence" value="ECO:0007669"/>
    <property type="project" value="UniProtKB-KW"/>
</dbReference>
<dbReference type="AlphaFoldDB" id="A0A2N7WMK2"/>
<feature type="domain" description="AAA+ ATPase" evidence="6">
    <location>
        <begin position="96"/>
        <end position="233"/>
    </location>
</feature>
<dbReference type="PANTHER" id="PTHR43392">
    <property type="entry name" value="AAA-TYPE ATPASE FAMILY PROTEIN / ANKYRIN REPEAT FAMILY PROTEIN"/>
    <property type="match status" value="1"/>
</dbReference>
<evidence type="ECO:0000256" key="3">
    <source>
        <dbReference type="ARBA" id="ARBA00022840"/>
    </source>
</evidence>
<dbReference type="EMBL" id="PNXY01000008">
    <property type="protein sequence ID" value="PMS30545.1"/>
    <property type="molecule type" value="Genomic_DNA"/>
</dbReference>
<dbReference type="SUPFAM" id="SSF52540">
    <property type="entry name" value="P-loop containing nucleoside triphosphate hydrolases"/>
    <property type="match status" value="1"/>
</dbReference>
<evidence type="ECO:0000313" key="10">
    <source>
        <dbReference type="Proteomes" id="UP000494205"/>
    </source>
</evidence>
<feature type="region of interest" description="Disordered" evidence="5">
    <location>
        <begin position="1"/>
        <end position="32"/>
    </location>
</feature>
<dbReference type="RefSeq" id="WP_102632630.1">
    <property type="nucleotide sequence ID" value="NZ_CADIJZ010000009.1"/>
</dbReference>
<dbReference type="InterPro" id="IPR003959">
    <property type="entry name" value="ATPase_AAA_core"/>
</dbReference>
<dbReference type="InterPro" id="IPR003593">
    <property type="entry name" value="AAA+_ATPase"/>
</dbReference>
<keyword evidence="3" id="KW-0067">ATP-binding</keyword>
<dbReference type="PRINTS" id="PR00819">
    <property type="entry name" value="CBXCFQXSUPER"/>
</dbReference>
<dbReference type="PRINTS" id="PR00820">
    <property type="entry name" value="CBXXCFQX"/>
</dbReference>
<proteinExistence type="inferred from homology"/>
<dbReference type="InterPro" id="IPR000470">
    <property type="entry name" value="CbxX/CfqX_mono"/>
</dbReference>
<feature type="compositionally biased region" description="Basic and acidic residues" evidence="5">
    <location>
        <begin position="16"/>
        <end position="32"/>
    </location>
</feature>
<comment type="similarity">
    <text evidence="1">Belongs to the CbxX/CfxQ family.</text>
</comment>
<dbReference type="Proteomes" id="UP000235659">
    <property type="component" value="Unassembled WGS sequence"/>
</dbReference>
<dbReference type="FunFam" id="3.40.50.300:FF:000216">
    <property type="entry name" value="Type VII secretion ATPase EccA"/>
    <property type="match status" value="1"/>
</dbReference>
<comment type="function">
    <text evidence="4">Seems to be necessary for the expression of RuBisCO.</text>
</comment>
<sequence>MTEAAAIDADAPSSAVRDDARNDLRDDAGANHDSRALSPHIDLAALYRDSGIGDVLGELDRDLVGLVPVKTRIREIAAHLLVERARESLGLAGGAPTLHMCFSGNPGTGKTTVALRMAEVLHRLGYIRRNHLVSVTRDDLVGQYIGHTAPKTRDVLKRAMGGVLFIDEAYYLYRPENERDYGQEAIEILLQTMENQRDDLVVILAGYASRMEVFFESNPGFRSRIAHHITFPDYGDAELLDIAERMLATMHYRFDADSRRAFADYLALRTRQPNFANARSVRNALDRSRLRQANRLFAAAMQGGAAIDATALTLIAAEDIRASRVFAEPLAAGAEPPASSDAPGADMPDAAAPGAAAPRAVTPPG</sequence>
<feature type="region of interest" description="Disordered" evidence="5">
    <location>
        <begin position="331"/>
        <end position="365"/>
    </location>
</feature>
<evidence type="ECO:0000313" key="9">
    <source>
        <dbReference type="Proteomes" id="UP000235659"/>
    </source>
</evidence>
<dbReference type="PANTHER" id="PTHR43392:SF2">
    <property type="entry name" value="AAA-TYPE ATPASE FAMILY PROTEIN _ ANKYRIN REPEAT FAMILY PROTEIN"/>
    <property type="match status" value="1"/>
</dbReference>
<reference evidence="7 10" key="2">
    <citation type="submission" date="2020-04" db="EMBL/GenBank/DDBJ databases">
        <authorList>
            <person name="De Canck E."/>
        </authorList>
    </citation>
    <scope>NUCLEOTIDE SEQUENCE [LARGE SCALE GENOMIC DNA]</scope>
    <source>
        <strain evidence="7 10">LMG 27174</strain>
    </source>
</reference>
<evidence type="ECO:0000256" key="1">
    <source>
        <dbReference type="ARBA" id="ARBA00010378"/>
    </source>
</evidence>
<dbReference type="Pfam" id="PF00004">
    <property type="entry name" value="AAA"/>
    <property type="match status" value="1"/>
</dbReference>
<evidence type="ECO:0000313" key="7">
    <source>
        <dbReference type="EMBL" id="CAB3683305.1"/>
    </source>
</evidence>
<keyword evidence="9" id="KW-1185">Reference proteome</keyword>
<protein>
    <submittedName>
        <fullName evidence="8">CbbX protein</fullName>
    </submittedName>
</protein>